<gene>
    <name evidence="2" type="ORF">DFH08DRAFT_939219</name>
</gene>
<accession>A0AAD7EMC2</accession>
<feature type="compositionally biased region" description="Polar residues" evidence="1">
    <location>
        <begin position="96"/>
        <end position="116"/>
    </location>
</feature>
<proteinExistence type="predicted"/>
<organism evidence="2 3">
    <name type="scientific">Mycena albidolilacea</name>
    <dbReference type="NCBI Taxonomy" id="1033008"/>
    <lineage>
        <taxon>Eukaryota</taxon>
        <taxon>Fungi</taxon>
        <taxon>Dikarya</taxon>
        <taxon>Basidiomycota</taxon>
        <taxon>Agaricomycotina</taxon>
        <taxon>Agaricomycetes</taxon>
        <taxon>Agaricomycetidae</taxon>
        <taxon>Agaricales</taxon>
        <taxon>Marasmiineae</taxon>
        <taxon>Mycenaceae</taxon>
        <taxon>Mycena</taxon>
    </lineage>
</organism>
<dbReference type="EMBL" id="JARIHO010000031">
    <property type="protein sequence ID" value="KAJ7336084.1"/>
    <property type="molecule type" value="Genomic_DNA"/>
</dbReference>
<sequence length="311" mass="34351">MRCDHSKLKLLTVSRAPAYSASCLATRRQPRTNPGLFHLRSERSVYSPQLILKFPEPTSLGAPSTLSSLNTGPGDFLPTPLDSSVPFAGIRDPPQLDSSTAQSFEPVGGSSNTSPHRTPERWSAKEELQRLVPCLLLELCADPWASRDLADHELPPHRRPSVYRGMPAISAFQTVPRVRAEGKTEKDPAACGPGARSTVMQVMSWRKARDLQPGAYVHSIPAVGSMFLRSGILVRFGGKSWSWMVVLVGCDVSFHFEEAPSESANVLDSAAVHKLRTDVGENNRRYVEREEPRVHVQRLPLQRVEDLGQTQ</sequence>
<dbReference type="AlphaFoldDB" id="A0AAD7EMC2"/>
<feature type="region of interest" description="Disordered" evidence="1">
    <location>
        <begin position="89"/>
        <end position="120"/>
    </location>
</feature>
<reference evidence="2" key="1">
    <citation type="submission" date="2023-03" db="EMBL/GenBank/DDBJ databases">
        <title>Massive genome expansion in bonnet fungi (Mycena s.s.) driven by repeated elements and novel gene families across ecological guilds.</title>
        <authorList>
            <consortium name="Lawrence Berkeley National Laboratory"/>
            <person name="Harder C.B."/>
            <person name="Miyauchi S."/>
            <person name="Viragh M."/>
            <person name="Kuo A."/>
            <person name="Thoen E."/>
            <person name="Andreopoulos B."/>
            <person name="Lu D."/>
            <person name="Skrede I."/>
            <person name="Drula E."/>
            <person name="Henrissat B."/>
            <person name="Morin E."/>
            <person name="Kohler A."/>
            <person name="Barry K."/>
            <person name="LaButti K."/>
            <person name="Morin E."/>
            <person name="Salamov A."/>
            <person name="Lipzen A."/>
            <person name="Mereny Z."/>
            <person name="Hegedus B."/>
            <person name="Baldrian P."/>
            <person name="Stursova M."/>
            <person name="Weitz H."/>
            <person name="Taylor A."/>
            <person name="Grigoriev I.V."/>
            <person name="Nagy L.G."/>
            <person name="Martin F."/>
            <person name="Kauserud H."/>
        </authorList>
    </citation>
    <scope>NUCLEOTIDE SEQUENCE</scope>
    <source>
        <strain evidence="2">CBHHK002</strain>
    </source>
</reference>
<evidence type="ECO:0000256" key="1">
    <source>
        <dbReference type="SAM" id="MobiDB-lite"/>
    </source>
</evidence>
<name>A0AAD7EMC2_9AGAR</name>
<keyword evidence="3" id="KW-1185">Reference proteome</keyword>
<protein>
    <submittedName>
        <fullName evidence="2">Uncharacterized protein</fullName>
    </submittedName>
</protein>
<evidence type="ECO:0000313" key="3">
    <source>
        <dbReference type="Proteomes" id="UP001218218"/>
    </source>
</evidence>
<evidence type="ECO:0000313" key="2">
    <source>
        <dbReference type="EMBL" id="KAJ7336084.1"/>
    </source>
</evidence>
<comment type="caution">
    <text evidence="2">The sequence shown here is derived from an EMBL/GenBank/DDBJ whole genome shotgun (WGS) entry which is preliminary data.</text>
</comment>
<dbReference type="Proteomes" id="UP001218218">
    <property type="component" value="Unassembled WGS sequence"/>
</dbReference>